<evidence type="ECO:0000256" key="1">
    <source>
        <dbReference type="SAM" id="Phobius"/>
    </source>
</evidence>
<reference evidence="2 3" key="1">
    <citation type="submission" date="2019-09" db="EMBL/GenBank/DDBJ databases">
        <title>Phylogeny of genus Pseudoclavibacter and closely related genus.</title>
        <authorList>
            <person name="Li Y."/>
        </authorList>
    </citation>
    <scope>NUCLEOTIDE SEQUENCE [LARGE SCALE GENOMIC DNA]</scope>
    <source>
        <strain evidence="2 3">DSM 23821</strain>
    </source>
</reference>
<feature type="transmembrane region" description="Helical" evidence="1">
    <location>
        <begin position="303"/>
        <end position="322"/>
    </location>
</feature>
<evidence type="ECO:0000313" key="2">
    <source>
        <dbReference type="EMBL" id="KAB1654292.1"/>
    </source>
</evidence>
<keyword evidence="1" id="KW-1133">Transmembrane helix</keyword>
<protein>
    <submittedName>
        <fullName evidence="2">ABC transporter permease</fullName>
    </submittedName>
</protein>
<dbReference type="AlphaFoldDB" id="A0A7J5BNX4"/>
<keyword evidence="1" id="KW-0812">Transmembrane</keyword>
<feature type="transmembrane region" description="Helical" evidence="1">
    <location>
        <begin position="213"/>
        <end position="233"/>
    </location>
</feature>
<dbReference type="Proteomes" id="UP000467240">
    <property type="component" value="Unassembled WGS sequence"/>
</dbReference>
<feature type="transmembrane region" description="Helical" evidence="1">
    <location>
        <begin position="238"/>
        <end position="259"/>
    </location>
</feature>
<feature type="transmembrane region" description="Helical" evidence="1">
    <location>
        <begin position="185"/>
        <end position="207"/>
    </location>
</feature>
<organism evidence="2 3">
    <name type="scientific">Pseudoclavibacter chungangensis</name>
    <dbReference type="NCBI Taxonomy" id="587635"/>
    <lineage>
        <taxon>Bacteria</taxon>
        <taxon>Bacillati</taxon>
        <taxon>Actinomycetota</taxon>
        <taxon>Actinomycetes</taxon>
        <taxon>Micrococcales</taxon>
        <taxon>Microbacteriaceae</taxon>
        <taxon>Pseudoclavibacter</taxon>
    </lineage>
</organism>
<dbReference type="OrthoDB" id="2151407at2"/>
<dbReference type="RefSeq" id="WP_158041529.1">
    <property type="nucleotide sequence ID" value="NZ_JACCFV010000001.1"/>
</dbReference>
<sequence length="343" mass="34400">MTATPSGANSSRRRIVLLLIGIPIGLALLVPAMVFAFIAPAIGSGPSNLPIAVSGPAPVVEQLTATLDTAQPDAFEFRTLDSADAVRESVFDRETVGGISFGADGAVTVTVASAAGTPYATLLNGVAASLRQTGATVTVDDVAPLGVDDPAGAGLAALGLPLAFGGIISAVLLATQLRGRPWLKLLGSLAASLTVGFAVTAVLQFGFGTLDGNYGLTALSLSLGVAAISLFVLGLESVLGFAGLGIGAVTMMFLGNPLAGMATGWQWLPAPWGAIGQALPIGASGTLVRSTAFFDGHGAGTPVLVLLAWVAAGIVLVGVAALRDRRRRDALRAPTTRDVPVTA</sequence>
<dbReference type="EMBL" id="WBJZ01000019">
    <property type="protein sequence ID" value="KAB1654292.1"/>
    <property type="molecule type" value="Genomic_DNA"/>
</dbReference>
<evidence type="ECO:0000313" key="3">
    <source>
        <dbReference type="Proteomes" id="UP000467240"/>
    </source>
</evidence>
<feature type="transmembrane region" description="Helical" evidence="1">
    <location>
        <begin position="151"/>
        <end position="173"/>
    </location>
</feature>
<proteinExistence type="predicted"/>
<name>A0A7J5BNX4_9MICO</name>
<keyword evidence="1" id="KW-0472">Membrane</keyword>
<keyword evidence="3" id="KW-1185">Reference proteome</keyword>
<feature type="transmembrane region" description="Helical" evidence="1">
    <location>
        <begin position="15"/>
        <end position="39"/>
    </location>
</feature>
<accession>A0A7J5BNX4</accession>
<comment type="caution">
    <text evidence="2">The sequence shown here is derived from an EMBL/GenBank/DDBJ whole genome shotgun (WGS) entry which is preliminary data.</text>
</comment>
<gene>
    <name evidence="2" type="ORF">F8O01_13735</name>
</gene>